<evidence type="ECO:0000313" key="2">
    <source>
        <dbReference type="Proteomes" id="UP001237780"/>
    </source>
</evidence>
<sequence length="79" mass="8609">MDPVQLIVVIAFDQGDAGELFPVGEPQQFETKDRAIRTAKDLASKHAGVIAWAREAKPDVGEYGPPEIIYTAGEVLELE</sequence>
<proteinExistence type="predicted"/>
<gene>
    <name evidence="1" type="ORF">QFZ34_003065</name>
</gene>
<dbReference type="EMBL" id="JAUSZT010000003">
    <property type="protein sequence ID" value="MDQ0997883.1"/>
    <property type="molecule type" value="Genomic_DNA"/>
</dbReference>
<keyword evidence="2" id="KW-1185">Reference proteome</keyword>
<evidence type="ECO:0000313" key="1">
    <source>
        <dbReference type="EMBL" id="MDQ0997883.1"/>
    </source>
</evidence>
<organism evidence="1 2">
    <name type="scientific">Phyllobacterium ifriqiyense</name>
    <dbReference type="NCBI Taxonomy" id="314238"/>
    <lineage>
        <taxon>Bacteria</taxon>
        <taxon>Pseudomonadati</taxon>
        <taxon>Pseudomonadota</taxon>
        <taxon>Alphaproteobacteria</taxon>
        <taxon>Hyphomicrobiales</taxon>
        <taxon>Phyllobacteriaceae</taxon>
        <taxon>Phyllobacterium</taxon>
    </lineage>
</organism>
<name>A0ABU0SDS5_9HYPH</name>
<protein>
    <submittedName>
        <fullName evidence="1">Uncharacterized protein</fullName>
    </submittedName>
</protein>
<accession>A0ABU0SDS5</accession>
<dbReference type="Proteomes" id="UP001237780">
    <property type="component" value="Unassembled WGS sequence"/>
</dbReference>
<comment type="caution">
    <text evidence="1">The sequence shown here is derived from an EMBL/GenBank/DDBJ whole genome shotgun (WGS) entry which is preliminary data.</text>
</comment>
<reference evidence="1 2" key="1">
    <citation type="submission" date="2023-07" db="EMBL/GenBank/DDBJ databases">
        <title>Comparative genomics of wheat-associated soil bacteria to identify genetic determinants of phenazine resistance.</title>
        <authorList>
            <person name="Mouncey N."/>
        </authorList>
    </citation>
    <scope>NUCLEOTIDE SEQUENCE [LARGE SCALE GENOMIC DNA]</scope>
    <source>
        <strain evidence="1 2">W4I11</strain>
    </source>
</reference>
<dbReference type="RefSeq" id="WP_115051465.1">
    <property type="nucleotide sequence ID" value="NZ_JAUSZT010000003.1"/>
</dbReference>